<comment type="caution">
    <text evidence="1">The sequence shown here is derived from an EMBL/GenBank/DDBJ whole genome shotgun (WGS) entry which is preliminary data.</text>
</comment>
<evidence type="ECO:0000313" key="1">
    <source>
        <dbReference type="EMBL" id="KDN88199.1"/>
    </source>
</evidence>
<reference evidence="1 2" key="1">
    <citation type="submission" date="2014-05" db="EMBL/GenBank/DDBJ databases">
        <title>Draft Genome Sequence of Kitasatospora cheerisanensis KCTC 2395.</title>
        <authorList>
            <person name="Nam D.H."/>
        </authorList>
    </citation>
    <scope>NUCLEOTIDE SEQUENCE [LARGE SCALE GENOMIC DNA]</scope>
    <source>
        <strain evidence="1 2">KCTC 2395</strain>
    </source>
</reference>
<gene>
    <name evidence="1" type="ORF">KCH_00490</name>
</gene>
<name>A0A066Z7K4_9ACTN</name>
<dbReference type="Proteomes" id="UP000027178">
    <property type="component" value="Unassembled WGS sequence"/>
</dbReference>
<dbReference type="EMBL" id="JNBY01000003">
    <property type="protein sequence ID" value="KDN88199.1"/>
    <property type="molecule type" value="Genomic_DNA"/>
</dbReference>
<evidence type="ECO:0000313" key="2">
    <source>
        <dbReference type="Proteomes" id="UP000027178"/>
    </source>
</evidence>
<proteinExistence type="predicted"/>
<keyword evidence="2" id="KW-1185">Reference proteome</keyword>
<organism evidence="1 2">
    <name type="scientific">Kitasatospora cheerisanensis KCTC 2395</name>
    <dbReference type="NCBI Taxonomy" id="1348663"/>
    <lineage>
        <taxon>Bacteria</taxon>
        <taxon>Bacillati</taxon>
        <taxon>Actinomycetota</taxon>
        <taxon>Actinomycetes</taxon>
        <taxon>Kitasatosporales</taxon>
        <taxon>Streptomycetaceae</taxon>
        <taxon>Kitasatospora</taxon>
    </lineage>
</organism>
<sequence length="40" mass="4039">MDRGASVACGSWSVAAPIALRLAVSAPGAKSWTALPRKNA</sequence>
<accession>A0A066Z7K4</accession>
<dbReference type="AlphaFoldDB" id="A0A066Z7K4"/>
<dbReference type="HOGENOM" id="CLU_3291025_0_0_11"/>
<protein>
    <submittedName>
        <fullName evidence="1">Uncharacterized protein</fullName>
    </submittedName>
</protein>